<feature type="short sequence motif" description="DGA/G" evidence="3">
    <location>
        <begin position="200"/>
        <end position="202"/>
    </location>
</feature>
<evidence type="ECO:0000256" key="2">
    <source>
        <dbReference type="ARBA" id="ARBA00023098"/>
    </source>
</evidence>
<keyword evidence="3 6" id="KW-0378">Hydrolase</keyword>
<dbReference type="Proteomes" id="UP000525923">
    <property type="component" value="Unassembled WGS sequence"/>
</dbReference>
<proteinExistence type="inferred from homology"/>
<dbReference type="GO" id="GO:0016042">
    <property type="term" value="P:lipid catabolic process"/>
    <property type="evidence" value="ECO:0007669"/>
    <property type="project" value="UniProtKB-UniRule"/>
</dbReference>
<evidence type="ECO:0000259" key="5">
    <source>
        <dbReference type="PROSITE" id="PS51635"/>
    </source>
</evidence>
<feature type="region of interest" description="Disordered" evidence="4">
    <location>
        <begin position="143"/>
        <end position="164"/>
    </location>
</feature>
<name>A0A7W8CSI6_9BACL</name>
<dbReference type="SUPFAM" id="SSF52151">
    <property type="entry name" value="FabD/lysophospholipase-like"/>
    <property type="match status" value="1"/>
</dbReference>
<dbReference type="InterPro" id="IPR002641">
    <property type="entry name" value="PNPLA_dom"/>
</dbReference>
<evidence type="ECO:0000313" key="7">
    <source>
        <dbReference type="Proteomes" id="UP000525923"/>
    </source>
</evidence>
<evidence type="ECO:0000256" key="1">
    <source>
        <dbReference type="ARBA" id="ARBA00010240"/>
    </source>
</evidence>
<dbReference type="PROSITE" id="PS51635">
    <property type="entry name" value="PNPLA"/>
    <property type="match status" value="1"/>
</dbReference>
<accession>A0A7W8CSI6</accession>
<dbReference type="AlphaFoldDB" id="A0A7W8CSI6"/>
<feature type="active site" description="Nucleophile" evidence="3">
    <location>
        <position position="43"/>
    </location>
</feature>
<keyword evidence="7" id="KW-1185">Reference proteome</keyword>
<dbReference type="RefSeq" id="WP_135501629.1">
    <property type="nucleotide sequence ID" value="NZ_JACHHE010000002.1"/>
</dbReference>
<comment type="similarity">
    <text evidence="1">Belongs to the patatin family.</text>
</comment>
<keyword evidence="2 3" id="KW-0443">Lipid metabolism</keyword>
<evidence type="ECO:0000313" key="6">
    <source>
        <dbReference type="EMBL" id="MBB5179402.1"/>
    </source>
</evidence>
<organism evidence="6 7">
    <name type="scientific">Planococcus koreensis</name>
    <dbReference type="NCBI Taxonomy" id="112331"/>
    <lineage>
        <taxon>Bacteria</taxon>
        <taxon>Bacillati</taxon>
        <taxon>Bacillota</taxon>
        <taxon>Bacilli</taxon>
        <taxon>Bacillales</taxon>
        <taxon>Caryophanaceae</taxon>
        <taxon>Planococcus</taxon>
    </lineage>
</organism>
<dbReference type="PANTHER" id="PTHR32176">
    <property type="entry name" value="XYLOSE ISOMERASE"/>
    <property type="match status" value="1"/>
</dbReference>
<dbReference type="GO" id="GO:0004620">
    <property type="term" value="F:phospholipase activity"/>
    <property type="evidence" value="ECO:0007669"/>
    <property type="project" value="TreeGrafter"/>
</dbReference>
<evidence type="ECO:0000256" key="4">
    <source>
        <dbReference type="SAM" id="MobiDB-lite"/>
    </source>
</evidence>
<feature type="active site" description="Proton acceptor" evidence="3">
    <location>
        <position position="200"/>
    </location>
</feature>
<feature type="domain" description="PNPLA" evidence="5">
    <location>
        <begin position="5"/>
        <end position="213"/>
    </location>
</feature>
<evidence type="ECO:0000256" key="3">
    <source>
        <dbReference type="PROSITE-ProRule" id="PRU01161"/>
    </source>
</evidence>
<keyword evidence="3" id="KW-0442">Lipid degradation</keyword>
<feature type="short sequence motif" description="GXSXG" evidence="3">
    <location>
        <begin position="41"/>
        <end position="45"/>
    </location>
</feature>
<dbReference type="Gene3D" id="3.40.1090.10">
    <property type="entry name" value="Cytosolic phospholipase A2 catalytic domain"/>
    <property type="match status" value="1"/>
</dbReference>
<dbReference type="PANTHER" id="PTHR32176:SF92">
    <property type="entry name" value="XYLOSE ISOMERASE"/>
    <property type="match status" value="1"/>
</dbReference>
<feature type="short sequence motif" description="GXGXXG" evidence="3">
    <location>
        <begin position="9"/>
        <end position="14"/>
    </location>
</feature>
<sequence>MKKILSIDGGGVRGIIPAVVLDDIEKRTGKPISELFDLIAGTSVGGMLALGLAIPKNPESQNSAPKYSAKELGESLKRDLPTIFKRPFLLNLPFGQFFYRRYSQRGIESVLDNYFGEARLSDALADVLIPSYEIEQRSPEFFRSPHSRLGEVPEAPKAPHNDTPPHKNIYMKEAARASSAAPTYFVPKKISSLPGYAFIDGGVFANNPAMCAYAEAKAIYADEEEFLVVSLGTGAAHAPINEKDASKWGHIGWARPMLDIMMDGSSDTVDYQLRQVVPPVNGRRRYFRFQAQLDGAGTEKLDNTDPFNLDKLEALGIDITKDPQYRKLLDELCDCLLHG</sequence>
<reference evidence="6 7" key="1">
    <citation type="submission" date="2020-08" db="EMBL/GenBank/DDBJ databases">
        <title>Genomic Encyclopedia of Type Strains, Phase IV (KMG-IV): sequencing the most valuable type-strain genomes for metagenomic binning, comparative biology and taxonomic classification.</title>
        <authorList>
            <person name="Goeker M."/>
        </authorList>
    </citation>
    <scope>NUCLEOTIDE SEQUENCE [LARGE SCALE GENOMIC DNA]</scope>
    <source>
        <strain evidence="6 7">DSM 15895</strain>
    </source>
</reference>
<dbReference type="GO" id="GO:0047372">
    <property type="term" value="F:monoacylglycerol lipase activity"/>
    <property type="evidence" value="ECO:0007669"/>
    <property type="project" value="TreeGrafter"/>
</dbReference>
<protein>
    <submittedName>
        <fullName evidence="6">Patatin-like phospholipase/acyl hydrolase</fullName>
    </submittedName>
</protein>
<gene>
    <name evidence="6" type="ORF">HNQ44_000826</name>
</gene>
<dbReference type="Pfam" id="PF01734">
    <property type="entry name" value="Patatin"/>
    <property type="match status" value="1"/>
</dbReference>
<dbReference type="EMBL" id="JACHHE010000002">
    <property type="protein sequence ID" value="MBB5179402.1"/>
    <property type="molecule type" value="Genomic_DNA"/>
</dbReference>
<comment type="caution">
    <text evidence="6">The sequence shown here is derived from an EMBL/GenBank/DDBJ whole genome shotgun (WGS) entry which is preliminary data.</text>
</comment>
<dbReference type="OrthoDB" id="9807112at2"/>
<dbReference type="InterPro" id="IPR016035">
    <property type="entry name" value="Acyl_Trfase/lysoPLipase"/>
</dbReference>